<accession>A0ACB8Y311</accession>
<comment type="caution">
    <text evidence="1">The sequence shown here is derived from an EMBL/GenBank/DDBJ whole genome shotgun (WGS) entry which is preliminary data.</text>
</comment>
<reference evidence="2" key="1">
    <citation type="journal article" date="2022" name="Mol. Ecol. Resour.">
        <title>The genomes of chicory, endive, great burdock and yacon provide insights into Asteraceae palaeo-polyploidization history and plant inulin production.</title>
        <authorList>
            <person name="Fan W."/>
            <person name="Wang S."/>
            <person name="Wang H."/>
            <person name="Wang A."/>
            <person name="Jiang F."/>
            <person name="Liu H."/>
            <person name="Zhao H."/>
            <person name="Xu D."/>
            <person name="Zhang Y."/>
        </authorList>
    </citation>
    <scope>NUCLEOTIDE SEQUENCE [LARGE SCALE GENOMIC DNA]</scope>
    <source>
        <strain evidence="2">cv. Niubang</strain>
    </source>
</reference>
<name>A0ACB8Y311_ARCLA</name>
<reference evidence="1 2" key="2">
    <citation type="journal article" date="2022" name="Mol. Ecol. Resour.">
        <title>The genomes of chicory, endive, great burdock and yacon provide insights into Asteraceae paleo-polyploidization history and plant inulin production.</title>
        <authorList>
            <person name="Fan W."/>
            <person name="Wang S."/>
            <person name="Wang H."/>
            <person name="Wang A."/>
            <person name="Jiang F."/>
            <person name="Liu H."/>
            <person name="Zhao H."/>
            <person name="Xu D."/>
            <person name="Zhang Y."/>
        </authorList>
    </citation>
    <scope>NUCLEOTIDE SEQUENCE [LARGE SCALE GENOMIC DNA]</scope>
    <source>
        <strain evidence="2">cv. Niubang</strain>
    </source>
</reference>
<evidence type="ECO:0000313" key="2">
    <source>
        <dbReference type="Proteomes" id="UP001055879"/>
    </source>
</evidence>
<organism evidence="1 2">
    <name type="scientific">Arctium lappa</name>
    <name type="common">Greater burdock</name>
    <name type="synonym">Lappa major</name>
    <dbReference type="NCBI Taxonomy" id="4217"/>
    <lineage>
        <taxon>Eukaryota</taxon>
        <taxon>Viridiplantae</taxon>
        <taxon>Streptophyta</taxon>
        <taxon>Embryophyta</taxon>
        <taxon>Tracheophyta</taxon>
        <taxon>Spermatophyta</taxon>
        <taxon>Magnoliopsida</taxon>
        <taxon>eudicotyledons</taxon>
        <taxon>Gunneridae</taxon>
        <taxon>Pentapetalae</taxon>
        <taxon>asterids</taxon>
        <taxon>campanulids</taxon>
        <taxon>Asterales</taxon>
        <taxon>Asteraceae</taxon>
        <taxon>Carduoideae</taxon>
        <taxon>Cardueae</taxon>
        <taxon>Arctiinae</taxon>
        <taxon>Arctium</taxon>
    </lineage>
</organism>
<evidence type="ECO:0000313" key="1">
    <source>
        <dbReference type="EMBL" id="KAI3678174.1"/>
    </source>
</evidence>
<protein>
    <submittedName>
        <fullName evidence="1">Uncharacterized protein</fullName>
    </submittedName>
</protein>
<dbReference type="EMBL" id="CM042060">
    <property type="protein sequence ID" value="KAI3678174.1"/>
    <property type="molecule type" value="Genomic_DNA"/>
</dbReference>
<sequence>MVVSLFHFGLFDLLIMEAVGIFFFHNSFTRIKAISQGHRDHPNRMNEHHIKTYENYISEIIHVTMYTISAID</sequence>
<gene>
    <name evidence="1" type="ORF">L6452_37458</name>
</gene>
<keyword evidence="2" id="KW-1185">Reference proteome</keyword>
<dbReference type="Proteomes" id="UP001055879">
    <property type="component" value="Linkage Group LG14"/>
</dbReference>
<proteinExistence type="predicted"/>